<gene>
    <name evidence="2" type="ORF">Q31a_50360</name>
</gene>
<dbReference type="EMBL" id="CP036298">
    <property type="protein sequence ID" value="QDV26660.1"/>
    <property type="molecule type" value="Genomic_DNA"/>
</dbReference>
<dbReference type="AlphaFoldDB" id="A0A518GDN6"/>
<dbReference type="NCBIfam" id="TIGR01764">
    <property type="entry name" value="excise"/>
    <property type="match status" value="1"/>
</dbReference>
<dbReference type="InterPro" id="IPR010093">
    <property type="entry name" value="SinI_DNA-bd"/>
</dbReference>
<evidence type="ECO:0000313" key="2">
    <source>
        <dbReference type="EMBL" id="QDV26660.1"/>
    </source>
</evidence>
<organism evidence="2 3">
    <name type="scientific">Aureliella helgolandensis</name>
    <dbReference type="NCBI Taxonomy" id="2527968"/>
    <lineage>
        <taxon>Bacteria</taxon>
        <taxon>Pseudomonadati</taxon>
        <taxon>Planctomycetota</taxon>
        <taxon>Planctomycetia</taxon>
        <taxon>Pirellulales</taxon>
        <taxon>Pirellulaceae</taxon>
        <taxon>Aureliella</taxon>
    </lineage>
</organism>
<dbReference type="OrthoDB" id="9967399at2"/>
<sequence length="67" mass="7682">MRKLLSTRDVANLTGFSIQKIRQLIRRGQLPAVNTSTGTRERYSIQQRDLDQFLTPKKKRESAHAGV</sequence>
<proteinExistence type="predicted"/>
<evidence type="ECO:0000313" key="3">
    <source>
        <dbReference type="Proteomes" id="UP000318017"/>
    </source>
</evidence>
<dbReference type="Gene3D" id="1.10.1660.10">
    <property type="match status" value="1"/>
</dbReference>
<keyword evidence="3" id="KW-1185">Reference proteome</keyword>
<dbReference type="SUPFAM" id="SSF46955">
    <property type="entry name" value="Putative DNA-binding domain"/>
    <property type="match status" value="1"/>
</dbReference>
<dbReference type="InterPro" id="IPR009061">
    <property type="entry name" value="DNA-bd_dom_put_sf"/>
</dbReference>
<feature type="domain" description="Helix-turn-helix" evidence="1">
    <location>
        <begin position="4"/>
        <end position="55"/>
    </location>
</feature>
<name>A0A518GDN6_9BACT</name>
<reference evidence="2 3" key="1">
    <citation type="submission" date="2019-02" db="EMBL/GenBank/DDBJ databases">
        <title>Deep-cultivation of Planctomycetes and their phenomic and genomic characterization uncovers novel biology.</title>
        <authorList>
            <person name="Wiegand S."/>
            <person name="Jogler M."/>
            <person name="Boedeker C."/>
            <person name="Pinto D."/>
            <person name="Vollmers J."/>
            <person name="Rivas-Marin E."/>
            <person name="Kohn T."/>
            <person name="Peeters S.H."/>
            <person name="Heuer A."/>
            <person name="Rast P."/>
            <person name="Oberbeckmann S."/>
            <person name="Bunk B."/>
            <person name="Jeske O."/>
            <person name="Meyerdierks A."/>
            <person name="Storesund J.E."/>
            <person name="Kallscheuer N."/>
            <person name="Luecker S."/>
            <person name="Lage O.M."/>
            <person name="Pohl T."/>
            <person name="Merkel B.J."/>
            <person name="Hornburger P."/>
            <person name="Mueller R.-W."/>
            <person name="Bruemmer F."/>
            <person name="Labrenz M."/>
            <person name="Spormann A.M."/>
            <person name="Op den Camp H."/>
            <person name="Overmann J."/>
            <person name="Amann R."/>
            <person name="Jetten M.S.M."/>
            <person name="Mascher T."/>
            <person name="Medema M.H."/>
            <person name="Devos D.P."/>
            <person name="Kaster A.-K."/>
            <person name="Ovreas L."/>
            <person name="Rohde M."/>
            <person name="Galperin M.Y."/>
            <person name="Jogler C."/>
        </authorList>
    </citation>
    <scope>NUCLEOTIDE SEQUENCE [LARGE SCALE GENOMIC DNA]</scope>
    <source>
        <strain evidence="2 3">Q31a</strain>
    </source>
</reference>
<dbReference type="Pfam" id="PF12728">
    <property type="entry name" value="HTH_17"/>
    <property type="match status" value="1"/>
</dbReference>
<dbReference type="RefSeq" id="WP_145082915.1">
    <property type="nucleotide sequence ID" value="NZ_CP036298.1"/>
</dbReference>
<accession>A0A518GDN6</accession>
<dbReference type="InterPro" id="IPR041657">
    <property type="entry name" value="HTH_17"/>
</dbReference>
<dbReference type="KEGG" id="ahel:Q31a_50360"/>
<dbReference type="GO" id="GO:0003677">
    <property type="term" value="F:DNA binding"/>
    <property type="evidence" value="ECO:0007669"/>
    <property type="project" value="InterPro"/>
</dbReference>
<evidence type="ECO:0000259" key="1">
    <source>
        <dbReference type="Pfam" id="PF12728"/>
    </source>
</evidence>
<protein>
    <submittedName>
        <fullName evidence="2">Helix-turn-helix domain protein</fullName>
    </submittedName>
</protein>
<dbReference type="Proteomes" id="UP000318017">
    <property type="component" value="Chromosome"/>
</dbReference>